<dbReference type="OrthoDB" id="9797825at2"/>
<evidence type="ECO:0000313" key="5">
    <source>
        <dbReference type="Proteomes" id="UP000219439"/>
    </source>
</evidence>
<dbReference type="Gene3D" id="1.10.3580.10">
    <property type="entry name" value="ATP12 ATPase"/>
    <property type="match status" value="1"/>
</dbReference>
<dbReference type="InterPro" id="IPR023335">
    <property type="entry name" value="ATP12_ortho_dom_sf"/>
</dbReference>
<keyword evidence="5" id="KW-1185">Reference proteome</keyword>
<dbReference type="PANTHER" id="PTHR21013:SF10">
    <property type="entry name" value="ATP SYNTHASE MITOCHONDRIAL F1 COMPLEX ASSEMBLY FACTOR 2"/>
    <property type="match status" value="1"/>
</dbReference>
<evidence type="ECO:0000256" key="3">
    <source>
        <dbReference type="ARBA" id="ARBA00023186"/>
    </source>
</evidence>
<organism evidence="4 5">
    <name type="scientific">Cohaesibacter gelatinilyticus</name>
    <dbReference type="NCBI Taxonomy" id="372072"/>
    <lineage>
        <taxon>Bacteria</taxon>
        <taxon>Pseudomonadati</taxon>
        <taxon>Pseudomonadota</taxon>
        <taxon>Alphaproteobacteria</taxon>
        <taxon>Hyphomicrobiales</taxon>
        <taxon>Cohaesibacteraceae</taxon>
    </lineage>
</organism>
<name>A0A285NH62_9HYPH</name>
<dbReference type="PANTHER" id="PTHR21013">
    <property type="entry name" value="ATP SYNTHASE MITOCHONDRIAL F1 COMPLEX ASSEMBLY FACTOR 2/ATP12 PROTEIN, MITOCHONDRIAL PRECURSOR"/>
    <property type="match status" value="1"/>
</dbReference>
<evidence type="ECO:0000256" key="1">
    <source>
        <dbReference type="ARBA" id="ARBA00008231"/>
    </source>
</evidence>
<comment type="similarity">
    <text evidence="1">Belongs to the ATP12 family.</text>
</comment>
<dbReference type="InterPro" id="IPR042272">
    <property type="entry name" value="ATP12_ATP_synth-F1-assembly_N"/>
</dbReference>
<dbReference type="EMBL" id="OBEL01000001">
    <property type="protein sequence ID" value="SNZ08327.1"/>
    <property type="molecule type" value="Genomic_DNA"/>
</dbReference>
<dbReference type="Proteomes" id="UP000219439">
    <property type="component" value="Unassembled WGS sequence"/>
</dbReference>
<protein>
    <submittedName>
        <fullName evidence="4">Chaperone required for the assembly of the F1-ATPase</fullName>
    </submittedName>
</protein>
<evidence type="ECO:0000256" key="2">
    <source>
        <dbReference type="ARBA" id="ARBA00022946"/>
    </source>
</evidence>
<dbReference type="AlphaFoldDB" id="A0A285NH62"/>
<reference evidence="4 5" key="1">
    <citation type="submission" date="2017-09" db="EMBL/GenBank/DDBJ databases">
        <authorList>
            <person name="Ehlers B."/>
            <person name="Leendertz F.H."/>
        </authorList>
    </citation>
    <scope>NUCLEOTIDE SEQUENCE [LARGE SCALE GENOMIC DNA]</scope>
    <source>
        <strain evidence="4 5">DSM 18289</strain>
    </source>
</reference>
<evidence type="ECO:0000313" key="4">
    <source>
        <dbReference type="EMBL" id="SNZ08327.1"/>
    </source>
</evidence>
<dbReference type="GO" id="GO:0043461">
    <property type="term" value="P:proton-transporting ATP synthase complex assembly"/>
    <property type="evidence" value="ECO:0007669"/>
    <property type="project" value="InterPro"/>
</dbReference>
<dbReference type="SUPFAM" id="SSF160909">
    <property type="entry name" value="ATP12-like"/>
    <property type="match status" value="1"/>
</dbReference>
<dbReference type="Pfam" id="PF07542">
    <property type="entry name" value="ATP12"/>
    <property type="match status" value="1"/>
</dbReference>
<sequence length="274" mass="30558">MADNDKKNGIETEALFGDFVPGKQDSTETPMMRAKEMMKNDLPKRFYKEVSIGEEGGSFQVLLDGRSIKSPAKKVVSVPKRAIAEVLVAEWAAQIDKIDPATMPLTRLVNSIIDGVEDAREAMLDEIVSYMGNDFICYPASHPERLLDRQKEHWQPVLDWAGELLGGKFVQASGILAVEQSPVLGENLRKIWSDLDIFQLGAVHSLMTLTGSALLPLAYWKGYLSRDAMWAAAMVDEDWNVEMWGEDEEATKRRVYRRADCDAAGSIIDAFSAK</sequence>
<gene>
    <name evidence="4" type="ORF">SAMN06265368_1574</name>
</gene>
<dbReference type="InterPro" id="IPR011419">
    <property type="entry name" value="ATP12_ATP_synth-F1-assembly"/>
</dbReference>
<dbReference type="Gene3D" id="3.30.2180.10">
    <property type="entry name" value="ATP12-like"/>
    <property type="match status" value="1"/>
</dbReference>
<accession>A0A285NH62</accession>
<proteinExistence type="inferred from homology"/>
<keyword evidence="2" id="KW-0809">Transit peptide</keyword>
<dbReference type="RefSeq" id="WP_097152720.1">
    <property type="nucleotide sequence ID" value="NZ_OBEL01000001.1"/>
</dbReference>
<keyword evidence="3" id="KW-0143">Chaperone</keyword>